<dbReference type="Proteomes" id="UP000249061">
    <property type="component" value="Unassembled WGS sequence"/>
</dbReference>
<dbReference type="EMBL" id="QFQP01000265">
    <property type="protein sequence ID" value="PZR01688.1"/>
    <property type="molecule type" value="Genomic_DNA"/>
</dbReference>
<comment type="caution">
    <text evidence="1">The sequence shown here is derived from an EMBL/GenBank/DDBJ whole genome shotgun (WGS) entry which is preliminary data.</text>
</comment>
<evidence type="ECO:0000313" key="2">
    <source>
        <dbReference type="Proteomes" id="UP000249061"/>
    </source>
</evidence>
<dbReference type="AlphaFoldDB" id="A0A2W5TZK2"/>
<organism evidence="1 2">
    <name type="scientific">Archangium gephyra</name>
    <dbReference type="NCBI Taxonomy" id="48"/>
    <lineage>
        <taxon>Bacteria</taxon>
        <taxon>Pseudomonadati</taxon>
        <taxon>Myxococcota</taxon>
        <taxon>Myxococcia</taxon>
        <taxon>Myxococcales</taxon>
        <taxon>Cystobacterineae</taxon>
        <taxon>Archangiaceae</taxon>
        <taxon>Archangium</taxon>
    </lineage>
</organism>
<accession>A0A2W5TZK2</accession>
<gene>
    <name evidence="1" type="ORF">DI536_37550</name>
</gene>
<evidence type="ECO:0000313" key="1">
    <source>
        <dbReference type="EMBL" id="PZR01688.1"/>
    </source>
</evidence>
<proteinExistence type="predicted"/>
<feature type="non-terminal residue" evidence="1">
    <location>
        <position position="1"/>
    </location>
</feature>
<protein>
    <submittedName>
        <fullName evidence="1">Phage virion morphogenesis protein</fullName>
    </submittedName>
</protein>
<name>A0A2W5TZK2_9BACT</name>
<reference evidence="1 2" key="1">
    <citation type="submission" date="2017-08" db="EMBL/GenBank/DDBJ databases">
        <title>Infants hospitalized years apart are colonized by the same room-sourced microbial strains.</title>
        <authorList>
            <person name="Brooks B."/>
            <person name="Olm M.R."/>
            <person name="Firek B.A."/>
            <person name="Baker R."/>
            <person name="Thomas B.C."/>
            <person name="Morowitz M.J."/>
            <person name="Banfield J.F."/>
        </authorList>
    </citation>
    <scope>NUCLEOTIDE SEQUENCE [LARGE SCALE GENOMIC DNA]</scope>
    <source>
        <strain evidence="1">S2_003_000_R2_14</strain>
    </source>
</reference>
<sequence length="40" mass="4490">DWRKPNSPTTQYARRELLDLTAADEDAITDILLHHITAAG</sequence>